<evidence type="ECO:0000256" key="6">
    <source>
        <dbReference type="ARBA" id="ARBA00023242"/>
    </source>
</evidence>
<dbReference type="SMART" id="SM00066">
    <property type="entry name" value="GAL4"/>
    <property type="match status" value="1"/>
</dbReference>
<feature type="domain" description="Zn(2)-C6 fungal-type" evidence="8">
    <location>
        <begin position="28"/>
        <end position="59"/>
    </location>
</feature>
<keyword evidence="10" id="KW-1185">Reference proteome</keyword>
<dbReference type="InterPro" id="IPR051711">
    <property type="entry name" value="Stress_Response_Reg"/>
</dbReference>
<evidence type="ECO:0000256" key="3">
    <source>
        <dbReference type="ARBA" id="ARBA00023015"/>
    </source>
</evidence>
<gene>
    <name evidence="9" type="ORF">B0T11DRAFT_57831</name>
</gene>
<evidence type="ECO:0000259" key="8">
    <source>
        <dbReference type="PROSITE" id="PS50048"/>
    </source>
</evidence>
<dbReference type="SUPFAM" id="SSF57701">
    <property type="entry name" value="Zn2/Cys6 DNA-binding domain"/>
    <property type="match status" value="1"/>
</dbReference>
<dbReference type="InterPro" id="IPR007219">
    <property type="entry name" value="XnlR_reg_dom"/>
</dbReference>
<name>A0A8K0TQR7_9PEZI</name>
<dbReference type="PANTHER" id="PTHR47540:SF6">
    <property type="entry name" value="ZN(II)2CYS6 TRANSCRIPTION FACTOR (EUROFUNG)"/>
    <property type="match status" value="1"/>
</dbReference>
<dbReference type="CDD" id="cd00067">
    <property type="entry name" value="GAL4"/>
    <property type="match status" value="1"/>
</dbReference>
<dbReference type="Gene3D" id="4.10.240.10">
    <property type="entry name" value="Zn(2)-C6 fungal-type DNA-binding domain"/>
    <property type="match status" value="1"/>
</dbReference>
<dbReference type="GO" id="GO:0043565">
    <property type="term" value="F:sequence-specific DNA binding"/>
    <property type="evidence" value="ECO:0007669"/>
    <property type="project" value="TreeGrafter"/>
</dbReference>
<dbReference type="GO" id="GO:0006351">
    <property type="term" value="P:DNA-templated transcription"/>
    <property type="evidence" value="ECO:0007669"/>
    <property type="project" value="InterPro"/>
</dbReference>
<dbReference type="AlphaFoldDB" id="A0A8K0TQR7"/>
<evidence type="ECO:0000256" key="7">
    <source>
        <dbReference type="SAM" id="MobiDB-lite"/>
    </source>
</evidence>
<dbReference type="SMART" id="SM00906">
    <property type="entry name" value="Fungal_trans"/>
    <property type="match status" value="1"/>
</dbReference>
<dbReference type="GO" id="GO:0005634">
    <property type="term" value="C:nucleus"/>
    <property type="evidence" value="ECO:0007669"/>
    <property type="project" value="UniProtKB-SubCell"/>
</dbReference>
<dbReference type="Proteomes" id="UP000813385">
    <property type="component" value="Unassembled WGS sequence"/>
</dbReference>
<protein>
    <submittedName>
        <fullName evidence="9">Fungal-specific transcription factor domain-containing protein</fullName>
    </submittedName>
</protein>
<keyword evidence="4" id="KW-0238">DNA-binding</keyword>
<reference evidence="9" key="1">
    <citation type="journal article" date="2021" name="Nat. Commun.">
        <title>Genetic determinants of endophytism in the Arabidopsis root mycobiome.</title>
        <authorList>
            <person name="Mesny F."/>
            <person name="Miyauchi S."/>
            <person name="Thiergart T."/>
            <person name="Pickel B."/>
            <person name="Atanasova L."/>
            <person name="Karlsson M."/>
            <person name="Huettel B."/>
            <person name="Barry K.W."/>
            <person name="Haridas S."/>
            <person name="Chen C."/>
            <person name="Bauer D."/>
            <person name="Andreopoulos W."/>
            <person name="Pangilinan J."/>
            <person name="LaButti K."/>
            <person name="Riley R."/>
            <person name="Lipzen A."/>
            <person name="Clum A."/>
            <person name="Drula E."/>
            <person name="Henrissat B."/>
            <person name="Kohler A."/>
            <person name="Grigoriev I.V."/>
            <person name="Martin F.M."/>
            <person name="Hacquard S."/>
        </authorList>
    </citation>
    <scope>NUCLEOTIDE SEQUENCE</scope>
    <source>
        <strain evidence="9">MPI-CAGE-AT-0016</strain>
    </source>
</reference>
<evidence type="ECO:0000313" key="10">
    <source>
        <dbReference type="Proteomes" id="UP000813385"/>
    </source>
</evidence>
<dbReference type="InterPro" id="IPR036864">
    <property type="entry name" value="Zn2-C6_fun-type_DNA-bd_sf"/>
</dbReference>
<comment type="subcellular location">
    <subcellularLocation>
        <location evidence="1">Nucleus</location>
    </subcellularLocation>
</comment>
<comment type="caution">
    <text evidence="9">The sequence shown here is derived from an EMBL/GenBank/DDBJ whole genome shotgun (WGS) entry which is preliminary data.</text>
</comment>
<dbReference type="OrthoDB" id="3266505at2759"/>
<keyword evidence="5" id="KW-0804">Transcription</keyword>
<evidence type="ECO:0000313" key="9">
    <source>
        <dbReference type="EMBL" id="KAH7367764.1"/>
    </source>
</evidence>
<evidence type="ECO:0000256" key="4">
    <source>
        <dbReference type="ARBA" id="ARBA00023125"/>
    </source>
</evidence>
<feature type="region of interest" description="Disordered" evidence="7">
    <location>
        <begin position="605"/>
        <end position="662"/>
    </location>
</feature>
<dbReference type="GO" id="GO:0008270">
    <property type="term" value="F:zinc ion binding"/>
    <property type="evidence" value="ECO:0007669"/>
    <property type="project" value="InterPro"/>
</dbReference>
<keyword evidence="2" id="KW-0479">Metal-binding</keyword>
<evidence type="ECO:0000256" key="2">
    <source>
        <dbReference type="ARBA" id="ARBA00022723"/>
    </source>
</evidence>
<evidence type="ECO:0000256" key="5">
    <source>
        <dbReference type="ARBA" id="ARBA00023163"/>
    </source>
</evidence>
<evidence type="ECO:0000256" key="1">
    <source>
        <dbReference type="ARBA" id="ARBA00004123"/>
    </source>
</evidence>
<dbReference type="EMBL" id="JAGPXD010000002">
    <property type="protein sequence ID" value="KAH7367764.1"/>
    <property type="molecule type" value="Genomic_DNA"/>
</dbReference>
<dbReference type="GO" id="GO:0000981">
    <property type="term" value="F:DNA-binding transcription factor activity, RNA polymerase II-specific"/>
    <property type="evidence" value="ECO:0007669"/>
    <property type="project" value="InterPro"/>
</dbReference>
<dbReference type="PROSITE" id="PS00463">
    <property type="entry name" value="ZN2_CY6_FUNGAL_1"/>
    <property type="match status" value="1"/>
</dbReference>
<dbReference type="Pfam" id="PF04082">
    <property type="entry name" value="Fungal_trans"/>
    <property type="match status" value="1"/>
</dbReference>
<dbReference type="PROSITE" id="PS50048">
    <property type="entry name" value="ZN2_CY6_FUNGAL_2"/>
    <property type="match status" value="1"/>
</dbReference>
<organism evidence="9 10">
    <name type="scientific">Plectosphaerella cucumerina</name>
    <dbReference type="NCBI Taxonomy" id="40658"/>
    <lineage>
        <taxon>Eukaryota</taxon>
        <taxon>Fungi</taxon>
        <taxon>Dikarya</taxon>
        <taxon>Ascomycota</taxon>
        <taxon>Pezizomycotina</taxon>
        <taxon>Sordariomycetes</taxon>
        <taxon>Hypocreomycetidae</taxon>
        <taxon>Glomerellales</taxon>
        <taxon>Plectosphaerellaceae</taxon>
        <taxon>Plectosphaerella</taxon>
    </lineage>
</organism>
<proteinExistence type="predicted"/>
<dbReference type="InterPro" id="IPR001138">
    <property type="entry name" value="Zn2Cys6_DnaBD"/>
</dbReference>
<dbReference type="Pfam" id="PF00172">
    <property type="entry name" value="Zn_clus"/>
    <property type="match status" value="1"/>
</dbReference>
<sequence>MTMDAITTSPSARTVMSASGKKRRLLAACLRCHSQKIKCSGDNPCRACISSNKAADCHFPSRERKVTVSESYLRRLEKESKRLHESHPGPSQQPTPDSRAGSPTGRATASGDDMDMLNPLFDKQSESRRATEPGFIGEASCAAFNNRLLQCLDANYTPSTPGFTNYFRPPTTRRVPIPGQENDAAPDEGGLPDRMHARLLLNLARSFIGNYHPLFLEKSFMAEVDGFYRQDQTPSQLWLCKFLALMALGEVYSNRRRVGDSNRVPGTAYYVRAVQILPDSYEEPSLLHVEVLTLLAWAANLYGSVRTAFAFSGTAVRLATSIGMHRSPSARSSLTPVERETRRRTWWVLYFFDRFSASKLGQPVCLRDEDIDVELPSMDGLTEEEQQEFLDPAPLVANVQLARIIGNILTDIYGIPSRNKGLCLHRVHSILKQLRAWHDGLPQSLRINDRGTPRPVASLYLAYNQCIIQTTRPVLLYLFKTQYQLGGSEEPRRESFSSITLALAESCIGAAQASGRVVEALFLAGTIATFGYWDAHHIFSAALILIISAVMKPTPAASDALEMMLSILRSMRDSGNIPAVDFCERLAVIQARVAELRASMGGAGTSILGAPREGGDDDTRGGEFGGEQRGVADGGQAAQTERRADTDARGSCPTSGHGHEHYQTMQAGGLQDYALPYGQADILGNPLIGRFLDEGWVPWQESDFPKDGTLGDLATELEEQFLFQMS</sequence>
<accession>A0A8K0TQR7</accession>
<feature type="region of interest" description="Disordered" evidence="7">
    <location>
        <begin position="79"/>
        <end position="119"/>
    </location>
</feature>
<keyword evidence="3" id="KW-0805">Transcription regulation</keyword>
<dbReference type="PANTHER" id="PTHR47540">
    <property type="entry name" value="THIAMINE REPRESSIBLE GENES REGULATORY PROTEIN THI5"/>
    <property type="match status" value="1"/>
</dbReference>
<dbReference type="GO" id="GO:0045944">
    <property type="term" value="P:positive regulation of transcription by RNA polymerase II"/>
    <property type="evidence" value="ECO:0007669"/>
    <property type="project" value="TreeGrafter"/>
</dbReference>
<dbReference type="CDD" id="cd12148">
    <property type="entry name" value="fungal_TF_MHR"/>
    <property type="match status" value="1"/>
</dbReference>
<keyword evidence="6" id="KW-0539">Nucleus</keyword>